<feature type="region of interest" description="Disordered" evidence="1">
    <location>
        <begin position="34"/>
        <end position="160"/>
    </location>
</feature>
<dbReference type="Proteomes" id="UP000319143">
    <property type="component" value="Unassembled WGS sequence"/>
</dbReference>
<dbReference type="EMBL" id="SJPV01000009">
    <property type="protein sequence ID" value="TWU33792.1"/>
    <property type="molecule type" value="Genomic_DNA"/>
</dbReference>
<keyword evidence="2" id="KW-0812">Transmembrane</keyword>
<keyword evidence="4" id="KW-1185">Reference proteome</keyword>
<feature type="transmembrane region" description="Helical" evidence="2">
    <location>
        <begin position="12"/>
        <end position="30"/>
    </location>
</feature>
<evidence type="ECO:0000256" key="1">
    <source>
        <dbReference type="SAM" id="MobiDB-lite"/>
    </source>
</evidence>
<keyword evidence="2" id="KW-1133">Transmembrane helix</keyword>
<comment type="caution">
    <text evidence="3">The sequence shown here is derived from an EMBL/GenBank/DDBJ whole genome shotgun (WGS) entry which is preliminary data.</text>
</comment>
<keyword evidence="2" id="KW-0472">Membrane</keyword>
<feature type="compositionally biased region" description="Acidic residues" evidence="1">
    <location>
        <begin position="109"/>
        <end position="118"/>
    </location>
</feature>
<name>A0A5C6DA81_9BACT</name>
<feature type="compositionally biased region" description="Polar residues" evidence="1">
    <location>
        <begin position="143"/>
        <end position="160"/>
    </location>
</feature>
<evidence type="ECO:0000313" key="3">
    <source>
        <dbReference type="EMBL" id="TWU33792.1"/>
    </source>
</evidence>
<evidence type="ECO:0000256" key="2">
    <source>
        <dbReference type="SAM" id="Phobius"/>
    </source>
</evidence>
<organism evidence="3 4">
    <name type="scientific">Novipirellula artificiosorum</name>
    <dbReference type="NCBI Taxonomy" id="2528016"/>
    <lineage>
        <taxon>Bacteria</taxon>
        <taxon>Pseudomonadati</taxon>
        <taxon>Planctomycetota</taxon>
        <taxon>Planctomycetia</taxon>
        <taxon>Pirellulales</taxon>
        <taxon>Pirellulaceae</taxon>
        <taxon>Novipirellula</taxon>
    </lineage>
</organism>
<reference evidence="3 4" key="1">
    <citation type="submission" date="2019-02" db="EMBL/GenBank/DDBJ databases">
        <title>Deep-cultivation of Planctomycetes and their phenomic and genomic characterization uncovers novel biology.</title>
        <authorList>
            <person name="Wiegand S."/>
            <person name="Jogler M."/>
            <person name="Boedeker C."/>
            <person name="Pinto D."/>
            <person name="Vollmers J."/>
            <person name="Rivas-Marin E."/>
            <person name="Kohn T."/>
            <person name="Peeters S.H."/>
            <person name="Heuer A."/>
            <person name="Rast P."/>
            <person name="Oberbeckmann S."/>
            <person name="Bunk B."/>
            <person name="Jeske O."/>
            <person name="Meyerdierks A."/>
            <person name="Storesund J.E."/>
            <person name="Kallscheuer N."/>
            <person name="Luecker S."/>
            <person name="Lage O.M."/>
            <person name="Pohl T."/>
            <person name="Merkel B.J."/>
            <person name="Hornburger P."/>
            <person name="Mueller R.-W."/>
            <person name="Bruemmer F."/>
            <person name="Labrenz M."/>
            <person name="Spormann A.M."/>
            <person name="Op Den Camp H."/>
            <person name="Overmann J."/>
            <person name="Amann R."/>
            <person name="Jetten M.S.M."/>
            <person name="Mascher T."/>
            <person name="Medema M.H."/>
            <person name="Devos D.P."/>
            <person name="Kaster A.-K."/>
            <person name="Ovreas L."/>
            <person name="Rohde M."/>
            <person name="Galperin M.Y."/>
            <person name="Jogler C."/>
        </authorList>
    </citation>
    <scope>NUCLEOTIDE SEQUENCE [LARGE SCALE GENOMIC DNA]</scope>
    <source>
        <strain evidence="3 4">Poly41</strain>
    </source>
</reference>
<sequence length="160" mass="18426">MRRCVIGLFRKCLWIATACIALVYMVQNLLTSRSDDSRHGREGRRSPSSRRESDEGRAEKQNRDQDRKEKQDREREDRDKEEDHDQDEDREKGKEGDKKERDDDKKDRDEEDEEDEDGGGGGGGGGGTNTSVTDGREHALRTLQHQSRWFTGANRASQIF</sequence>
<gene>
    <name evidence="3" type="ORF">Poly41_47900</name>
</gene>
<feature type="compositionally biased region" description="Gly residues" evidence="1">
    <location>
        <begin position="119"/>
        <end position="128"/>
    </location>
</feature>
<proteinExistence type="predicted"/>
<evidence type="ECO:0000313" key="4">
    <source>
        <dbReference type="Proteomes" id="UP000319143"/>
    </source>
</evidence>
<accession>A0A5C6DA81</accession>
<dbReference type="AlphaFoldDB" id="A0A5C6DA81"/>
<feature type="compositionally biased region" description="Basic and acidic residues" evidence="1">
    <location>
        <begin position="34"/>
        <end position="108"/>
    </location>
</feature>
<protein>
    <submittedName>
        <fullName evidence="3">Uncharacterized protein</fullName>
    </submittedName>
</protein>